<dbReference type="EMBL" id="JAHHHW010000055">
    <property type="protein sequence ID" value="MBW4431181.1"/>
    <property type="molecule type" value="Genomic_DNA"/>
</dbReference>
<sequence length="221" mass="25971">MLKFYYNPRSPMARRVWRTLLEKEIAFEPILMKLDGDQLQPDYLELNPFHHIPVIVDDNFRMLESLAILDYLETKYPQPRLLPKNAEAVATVRMVQMVSTNELLPKMVALIFETEDSPKFIQAKQHLDTVFKFLMTTLGNNSFFGGEQLSLADIVLGTDISLFPKLGMNFSNYPNLNDWFERLMQRPAWQKTELSQEDFEQFKRVLMKLRQREIARANHAQ</sequence>
<feature type="domain" description="GST N-terminal" evidence="1">
    <location>
        <begin position="1"/>
        <end position="80"/>
    </location>
</feature>
<proteinExistence type="predicted"/>
<dbReference type="Pfam" id="PF13417">
    <property type="entry name" value="GST_N_3"/>
    <property type="match status" value="1"/>
</dbReference>
<dbReference type="PROSITE" id="PS50404">
    <property type="entry name" value="GST_NTER"/>
    <property type="match status" value="1"/>
</dbReference>
<dbReference type="PROSITE" id="PS50405">
    <property type="entry name" value="GST_CTER"/>
    <property type="match status" value="1"/>
</dbReference>
<evidence type="ECO:0000259" key="1">
    <source>
        <dbReference type="PROSITE" id="PS50404"/>
    </source>
</evidence>
<gene>
    <name evidence="3" type="ORF">KME28_05445</name>
</gene>
<dbReference type="PANTHER" id="PTHR44051">
    <property type="entry name" value="GLUTATHIONE S-TRANSFERASE-RELATED"/>
    <property type="match status" value="1"/>
</dbReference>
<protein>
    <submittedName>
        <fullName evidence="3">Glutathione S-transferase family protein</fullName>
    </submittedName>
</protein>
<dbReference type="InterPro" id="IPR010987">
    <property type="entry name" value="Glutathione-S-Trfase_C-like"/>
</dbReference>
<comment type="caution">
    <text evidence="3">The sequence shown here is derived from an EMBL/GenBank/DDBJ whole genome shotgun (WGS) entry which is preliminary data.</text>
</comment>
<dbReference type="SFLD" id="SFLDS00019">
    <property type="entry name" value="Glutathione_Transferase_(cytos"/>
    <property type="match status" value="1"/>
</dbReference>
<dbReference type="AlphaFoldDB" id="A0A9E3H6X9"/>
<dbReference type="InterPro" id="IPR036282">
    <property type="entry name" value="Glutathione-S-Trfase_C_sf"/>
</dbReference>
<dbReference type="InterPro" id="IPR004046">
    <property type="entry name" value="GST_C"/>
</dbReference>
<dbReference type="InterPro" id="IPR040079">
    <property type="entry name" value="Glutathione_S-Trfase"/>
</dbReference>
<evidence type="ECO:0000313" key="4">
    <source>
        <dbReference type="Proteomes" id="UP000813215"/>
    </source>
</evidence>
<dbReference type="Gene3D" id="3.40.30.10">
    <property type="entry name" value="Glutaredoxin"/>
    <property type="match status" value="1"/>
</dbReference>
<dbReference type="Pfam" id="PF00043">
    <property type="entry name" value="GST_C"/>
    <property type="match status" value="1"/>
</dbReference>
<evidence type="ECO:0000313" key="3">
    <source>
        <dbReference type="EMBL" id="MBW4431181.1"/>
    </source>
</evidence>
<dbReference type="CDD" id="cd00570">
    <property type="entry name" value="GST_N_family"/>
    <property type="match status" value="1"/>
</dbReference>
<evidence type="ECO:0000259" key="2">
    <source>
        <dbReference type="PROSITE" id="PS50405"/>
    </source>
</evidence>
<feature type="domain" description="GST C-terminal" evidence="2">
    <location>
        <begin position="85"/>
        <end position="205"/>
    </location>
</feature>
<dbReference type="PANTHER" id="PTHR44051:SF8">
    <property type="entry name" value="GLUTATHIONE S-TRANSFERASE GSTA"/>
    <property type="match status" value="1"/>
</dbReference>
<dbReference type="InterPro" id="IPR036249">
    <property type="entry name" value="Thioredoxin-like_sf"/>
</dbReference>
<dbReference type="SFLD" id="SFLDG00358">
    <property type="entry name" value="Main_(cytGST)"/>
    <property type="match status" value="1"/>
</dbReference>
<reference evidence="3" key="1">
    <citation type="submission" date="2021-05" db="EMBL/GenBank/DDBJ databases">
        <authorList>
            <person name="Pietrasiak N."/>
            <person name="Ward R."/>
            <person name="Stajich J.E."/>
            <person name="Kurbessoian T."/>
        </authorList>
    </citation>
    <scope>NUCLEOTIDE SEQUENCE</scope>
    <source>
        <strain evidence="3">HA4357-MV3</strain>
    </source>
</reference>
<accession>A0A9E3H6X9</accession>
<dbReference type="InterPro" id="IPR004045">
    <property type="entry name" value="Glutathione_S-Trfase_N"/>
</dbReference>
<dbReference type="SUPFAM" id="SSF47616">
    <property type="entry name" value="GST C-terminal domain-like"/>
    <property type="match status" value="1"/>
</dbReference>
<dbReference type="SUPFAM" id="SSF52833">
    <property type="entry name" value="Thioredoxin-like"/>
    <property type="match status" value="1"/>
</dbReference>
<dbReference type="Proteomes" id="UP000813215">
    <property type="component" value="Unassembled WGS sequence"/>
</dbReference>
<name>A0A9E3H6X9_9NOST</name>
<reference evidence="3" key="2">
    <citation type="journal article" date="2022" name="Microbiol. Resour. Announc.">
        <title>Metagenome Sequencing to Explore Phylogenomics of Terrestrial Cyanobacteria.</title>
        <authorList>
            <person name="Ward R.D."/>
            <person name="Stajich J.E."/>
            <person name="Johansen J.R."/>
            <person name="Huntemann M."/>
            <person name="Clum A."/>
            <person name="Foster B."/>
            <person name="Foster B."/>
            <person name="Roux S."/>
            <person name="Palaniappan K."/>
            <person name="Varghese N."/>
            <person name="Mukherjee S."/>
            <person name="Reddy T.B.K."/>
            <person name="Daum C."/>
            <person name="Copeland A."/>
            <person name="Chen I.A."/>
            <person name="Ivanova N.N."/>
            <person name="Kyrpides N.C."/>
            <person name="Shapiro N."/>
            <person name="Eloe-Fadrosh E.A."/>
            <person name="Pietrasiak N."/>
        </authorList>
    </citation>
    <scope>NUCLEOTIDE SEQUENCE</scope>
    <source>
        <strain evidence="3">HA4357-MV3</strain>
    </source>
</reference>
<organism evidence="3 4">
    <name type="scientific">Pelatocladus maniniholoensis HA4357-MV3</name>
    <dbReference type="NCBI Taxonomy" id="1117104"/>
    <lineage>
        <taxon>Bacteria</taxon>
        <taxon>Bacillati</taxon>
        <taxon>Cyanobacteriota</taxon>
        <taxon>Cyanophyceae</taxon>
        <taxon>Nostocales</taxon>
        <taxon>Nostocaceae</taxon>
        <taxon>Pelatocladus</taxon>
    </lineage>
</organism>
<dbReference type="Gene3D" id="1.20.1050.10">
    <property type="match status" value="1"/>
</dbReference>